<protein>
    <submittedName>
        <fullName evidence="5">Helix-turn-helix transcriptional regulator</fullName>
    </submittedName>
</protein>
<comment type="caution">
    <text evidence="5">The sequence shown here is derived from an EMBL/GenBank/DDBJ whole genome shotgun (WGS) entry which is preliminary data.</text>
</comment>
<keyword evidence="2" id="KW-0238">DNA-binding</keyword>
<dbReference type="InterPro" id="IPR014710">
    <property type="entry name" value="RmlC-like_jellyroll"/>
</dbReference>
<dbReference type="EMBL" id="JAAXPR010000004">
    <property type="protein sequence ID" value="NKZ19902.1"/>
    <property type="molecule type" value="Genomic_DNA"/>
</dbReference>
<evidence type="ECO:0000259" key="4">
    <source>
        <dbReference type="PROSITE" id="PS01124"/>
    </source>
</evidence>
<feature type="domain" description="HTH araC/xylS-type" evidence="4">
    <location>
        <begin position="227"/>
        <end position="324"/>
    </location>
</feature>
<evidence type="ECO:0000313" key="5">
    <source>
        <dbReference type="EMBL" id="NKZ19902.1"/>
    </source>
</evidence>
<dbReference type="AlphaFoldDB" id="A0A7X6MWY5"/>
<keyword evidence="3" id="KW-0804">Transcription</keyword>
<evidence type="ECO:0000313" key="6">
    <source>
        <dbReference type="Proteomes" id="UP000522720"/>
    </source>
</evidence>
<evidence type="ECO:0000256" key="2">
    <source>
        <dbReference type="ARBA" id="ARBA00023125"/>
    </source>
</evidence>
<dbReference type="InterPro" id="IPR018060">
    <property type="entry name" value="HTH_AraC"/>
</dbReference>
<dbReference type="PRINTS" id="PR00032">
    <property type="entry name" value="HTHARAC"/>
</dbReference>
<dbReference type="SMART" id="SM00342">
    <property type="entry name" value="HTH_ARAC"/>
    <property type="match status" value="1"/>
</dbReference>
<dbReference type="InterPro" id="IPR020449">
    <property type="entry name" value="Tscrpt_reg_AraC-type_HTH"/>
</dbReference>
<sequence>MNKKDLHNLLMAETWAEKEQKRTGENIVDLELIEQMAPEMIKVFAQAKTYDMPEEIFFKRGNVFISKHNRYAPMPDHKHAFLEINYMYQGSCRQEIDGESLVLQKGDFIMLDRESHHAIDALGEGDILINLLLRFDWISTAILQKMTDSVSILSKFLAQAGQANQKHLVFKGNERLDDLMQLILTEYYNEQQISLHILEMYLPLLFTELSRSQHQLLQEQPQEDEISKSLQLIEKYYRTITLSWLANEVGYNSNYLSNMIKKRTGLNFKTLVQTQRMQHAYQLVRHTNYTIEEICEQIGLQDPSYFYQSFKKLYGTTPAKIRKQH</sequence>
<dbReference type="PROSITE" id="PS01124">
    <property type="entry name" value="HTH_ARAC_FAMILY_2"/>
    <property type="match status" value="1"/>
</dbReference>
<dbReference type="InterPro" id="IPR009057">
    <property type="entry name" value="Homeodomain-like_sf"/>
</dbReference>
<proteinExistence type="predicted"/>
<dbReference type="GO" id="GO:0003700">
    <property type="term" value="F:DNA-binding transcription factor activity"/>
    <property type="evidence" value="ECO:0007669"/>
    <property type="project" value="InterPro"/>
</dbReference>
<dbReference type="Proteomes" id="UP000522720">
    <property type="component" value="Unassembled WGS sequence"/>
</dbReference>
<dbReference type="RefSeq" id="WP_168548659.1">
    <property type="nucleotide sequence ID" value="NZ_JAAXPR010000004.1"/>
</dbReference>
<dbReference type="Gene3D" id="2.60.120.10">
    <property type="entry name" value="Jelly Rolls"/>
    <property type="match status" value="1"/>
</dbReference>
<dbReference type="PANTHER" id="PTHR43280">
    <property type="entry name" value="ARAC-FAMILY TRANSCRIPTIONAL REGULATOR"/>
    <property type="match status" value="1"/>
</dbReference>
<dbReference type="GO" id="GO:0043565">
    <property type="term" value="F:sequence-specific DNA binding"/>
    <property type="evidence" value="ECO:0007669"/>
    <property type="project" value="InterPro"/>
</dbReference>
<gene>
    <name evidence="5" type="ORF">HF992_03410</name>
</gene>
<reference evidence="5 6" key="1">
    <citation type="submission" date="2020-04" db="EMBL/GenBank/DDBJ databases">
        <title>MicrobeNet Type strains.</title>
        <authorList>
            <person name="Nicholson A.C."/>
        </authorList>
    </citation>
    <scope>NUCLEOTIDE SEQUENCE [LARGE SCALE GENOMIC DNA]</scope>
    <source>
        <strain evidence="5 6">CCUG 69612</strain>
    </source>
</reference>
<dbReference type="Gene3D" id="1.10.10.60">
    <property type="entry name" value="Homeodomain-like"/>
    <property type="match status" value="2"/>
</dbReference>
<dbReference type="Pfam" id="PF12833">
    <property type="entry name" value="HTH_18"/>
    <property type="match status" value="1"/>
</dbReference>
<keyword evidence="1" id="KW-0805">Transcription regulation</keyword>
<dbReference type="PANTHER" id="PTHR43280:SF28">
    <property type="entry name" value="HTH-TYPE TRANSCRIPTIONAL ACTIVATOR RHAS"/>
    <property type="match status" value="1"/>
</dbReference>
<dbReference type="SUPFAM" id="SSF51215">
    <property type="entry name" value="Regulatory protein AraC"/>
    <property type="match status" value="1"/>
</dbReference>
<accession>A0A7X6MWY5</accession>
<organism evidence="5 6">
    <name type="scientific">Streptococcus ovuberis</name>
    <dbReference type="NCBI Taxonomy" id="1936207"/>
    <lineage>
        <taxon>Bacteria</taxon>
        <taxon>Bacillati</taxon>
        <taxon>Bacillota</taxon>
        <taxon>Bacilli</taxon>
        <taxon>Lactobacillales</taxon>
        <taxon>Streptococcaceae</taxon>
        <taxon>Streptococcus</taxon>
    </lineage>
</organism>
<dbReference type="SUPFAM" id="SSF46689">
    <property type="entry name" value="Homeodomain-like"/>
    <property type="match status" value="1"/>
</dbReference>
<dbReference type="InterPro" id="IPR037923">
    <property type="entry name" value="HTH-like"/>
</dbReference>
<dbReference type="InterPro" id="IPR003313">
    <property type="entry name" value="AraC-bd"/>
</dbReference>
<dbReference type="Pfam" id="PF02311">
    <property type="entry name" value="AraC_binding"/>
    <property type="match status" value="1"/>
</dbReference>
<keyword evidence="6" id="KW-1185">Reference proteome</keyword>
<name>A0A7X6MWY5_9STRE</name>
<evidence type="ECO:0000256" key="1">
    <source>
        <dbReference type="ARBA" id="ARBA00023015"/>
    </source>
</evidence>
<evidence type="ECO:0000256" key="3">
    <source>
        <dbReference type="ARBA" id="ARBA00023163"/>
    </source>
</evidence>